<accession>A0A6J5TSX2</accession>
<dbReference type="EMBL" id="CAEKDK010000001">
    <property type="protein sequence ID" value="CAB4267080.1"/>
    <property type="molecule type" value="Genomic_DNA"/>
</dbReference>
<protein>
    <submittedName>
        <fullName evidence="1">Uncharacterized protein</fullName>
    </submittedName>
</protein>
<reference evidence="1 2" key="1">
    <citation type="submission" date="2020-05" db="EMBL/GenBank/DDBJ databases">
        <authorList>
            <person name="Campoy J."/>
            <person name="Schneeberger K."/>
            <person name="Spophaly S."/>
        </authorList>
    </citation>
    <scope>NUCLEOTIDE SEQUENCE [LARGE SCALE GENOMIC DNA]</scope>
    <source>
        <strain evidence="1">PruArmRojPasFocal</strain>
    </source>
</reference>
<gene>
    <name evidence="1" type="ORF">CURHAP_LOCUS9644</name>
</gene>
<organism evidence="1 2">
    <name type="scientific">Prunus armeniaca</name>
    <name type="common">Apricot</name>
    <name type="synonym">Armeniaca vulgaris</name>
    <dbReference type="NCBI Taxonomy" id="36596"/>
    <lineage>
        <taxon>Eukaryota</taxon>
        <taxon>Viridiplantae</taxon>
        <taxon>Streptophyta</taxon>
        <taxon>Embryophyta</taxon>
        <taxon>Tracheophyta</taxon>
        <taxon>Spermatophyta</taxon>
        <taxon>Magnoliopsida</taxon>
        <taxon>eudicotyledons</taxon>
        <taxon>Gunneridae</taxon>
        <taxon>Pentapetalae</taxon>
        <taxon>rosids</taxon>
        <taxon>fabids</taxon>
        <taxon>Rosales</taxon>
        <taxon>Rosaceae</taxon>
        <taxon>Amygdaloideae</taxon>
        <taxon>Amygdaleae</taxon>
        <taxon>Prunus</taxon>
    </lineage>
</organism>
<evidence type="ECO:0000313" key="1">
    <source>
        <dbReference type="EMBL" id="CAB4267080.1"/>
    </source>
</evidence>
<evidence type="ECO:0000313" key="2">
    <source>
        <dbReference type="Proteomes" id="UP000507222"/>
    </source>
</evidence>
<dbReference type="Proteomes" id="UP000507222">
    <property type="component" value="Unassembled WGS sequence"/>
</dbReference>
<sequence length="94" mass="10177">MAEPKIALEPMAVAESKIALEPVLEPKIQLVELKIAPEPVVQPKIQFEPLAELTIVEAVAEVKMAPKAALEPKIASVATTYLKMALDDVLNFAM</sequence>
<proteinExistence type="predicted"/>
<name>A0A6J5TSX2_PRUAR</name>
<dbReference type="AlphaFoldDB" id="A0A6J5TSX2"/>